<dbReference type="Proteomes" id="UP001417504">
    <property type="component" value="Unassembled WGS sequence"/>
</dbReference>
<sequence length="863" mass="91837">MVVSARSDGATSSGAAPMGAPPGLNMSARVRKTIQSLKEIVGNHSEADIYAALKESNMDPNETAQKLLNQDPFHEVRRRRDKKKEVVSFKSSGMPRRPPEPVQPAKSHTFPDRGVRRGGFVRNAPPGISREFRVVRDNRINQNTNRDIKSASVQSSFTNVEVITSIPAKSPKENLIIQDSLAGRNTEDHKPSQVVNRSFRSNPRLVHDADSGAHNKGLYEDTLEKVPNSGSFALGLKPRNSQPSAILASSNSEVGLYSSSSDPVHVPSPDSRASGAVGAIKREVGVVGVRRQLSENSAKHSSFPSSSLPSSLSFADSNQQAPAAKITQPAQVTLSESALPDVSTSRPFSGNQYTSKVHQVSGHQKATQPNMEWKPKSSQKMSAATAAQVGTSANLSPPGNRVDTKMEADHLQERLSGLSVSENQHVIIPQHLQVPEADRTWLTFGSFDVEFDPSKSLASRIQGHGLAEQSTGESSASVSAPLTSIDDGIEVEMLHGQLGTSGSVSPVSEAASDYPSHDKKDSSSPRNLENYVDVGLVRNDTPSYTSVEPQQQLQDVTGLPSFAAYDPQTAYDMPFLNPMMEESARGHGLPSLQEVVSSSISNSIPVSTAAMLQQPPMAHMYPQMHVSPFPIVPYRQYLSHVYVPPMAVPGYSNGPAAYPHPSNGNSYVLMPGGSSHLAPGSLKYGASQYKPVPSGTATGFGSYSNLPGYAMNTQGAVGGASGLEDSTRMKYKEGNIFVPNAQADASELWIQAPREIPGLQSTPFYNVAGQTPHAAYMPNHTGHASFNVVAAAAAAAAAAGQPSPMQYPLYHPSPQPAAIANHPHMVPAMGGNVGVGVAAAAPGAQVGAYQQPQLGHMNWNTNF</sequence>
<evidence type="ECO:0000313" key="4">
    <source>
        <dbReference type="Proteomes" id="UP001417504"/>
    </source>
</evidence>
<reference evidence="3 4" key="1">
    <citation type="submission" date="2024-01" db="EMBL/GenBank/DDBJ databases">
        <title>Genome assemblies of Stephania.</title>
        <authorList>
            <person name="Yang L."/>
        </authorList>
    </citation>
    <scope>NUCLEOTIDE SEQUENCE [LARGE SCALE GENOMIC DNA]</scope>
    <source>
        <strain evidence="3">QJT</strain>
        <tissue evidence="3">Leaf</tissue>
    </source>
</reference>
<organism evidence="3 4">
    <name type="scientific">Stephania japonica</name>
    <dbReference type="NCBI Taxonomy" id="461633"/>
    <lineage>
        <taxon>Eukaryota</taxon>
        <taxon>Viridiplantae</taxon>
        <taxon>Streptophyta</taxon>
        <taxon>Embryophyta</taxon>
        <taxon>Tracheophyta</taxon>
        <taxon>Spermatophyta</taxon>
        <taxon>Magnoliopsida</taxon>
        <taxon>Ranunculales</taxon>
        <taxon>Menispermaceae</taxon>
        <taxon>Menispermoideae</taxon>
        <taxon>Cissampelideae</taxon>
        <taxon>Stephania</taxon>
    </lineage>
</organism>
<dbReference type="AlphaFoldDB" id="A0AAP0JDV6"/>
<comment type="caution">
    <text evidence="3">The sequence shown here is derived from an EMBL/GenBank/DDBJ whole genome shotgun (WGS) entry which is preliminary data.</text>
</comment>
<dbReference type="InterPro" id="IPR009060">
    <property type="entry name" value="UBA-like_sf"/>
</dbReference>
<gene>
    <name evidence="3" type="ORF">Sjap_011828</name>
</gene>
<dbReference type="InterPro" id="IPR009719">
    <property type="entry name" value="GIP1_N"/>
</dbReference>
<feature type="region of interest" description="Disordered" evidence="1">
    <location>
        <begin position="1"/>
        <end position="27"/>
    </location>
</feature>
<feature type="region of interest" description="Disordered" evidence="1">
    <location>
        <begin position="65"/>
        <end position="125"/>
    </location>
</feature>
<feature type="compositionally biased region" description="Low complexity" evidence="1">
    <location>
        <begin position="301"/>
        <end position="314"/>
    </location>
</feature>
<feature type="region of interest" description="Disordered" evidence="1">
    <location>
        <begin position="257"/>
        <end position="277"/>
    </location>
</feature>
<feature type="domain" description="GBF-interacting protein 1 N-terminal" evidence="2">
    <location>
        <begin position="28"/>
        <end position="85"/>
    </location>
</feature>
<dbReference type="PANTHER" id="PTHR47070:SF2">
    <property type="entry name" value="OS06G0206100 PROTEIN"/>
    <property type="match status" value="1"/>
</dbReference>
<protein>
    <recommendedName>
        <fullName evidence="2">GBF-interacting protein 1 N-terminal domain-containing protein</fullName>
    </recommendedName>
</protein>
<proteinExistence type="predicted"/>
<keyword evidence="4" id="KW-1185">Reference proteome</keyword>
<feature type="compositionally biased region" description="Polar residues" evidence="1">
    <location>
        <begin position="328"/>
        <end position="377"/>
    </location>
</feature>
<dbReference type="SUPFAM" id="SSF46934">
    <property type="entry name" value="UBA-like"/>
    <property type="match status" value="1"/>
</dbReference>
<evidence type="ECO:0000259" key="2">
    <source>
        <dbReference type="Pfam" id="PF06972"/>
    </source>
</evidence>
<dbReference type="Pfam" id="PF06972">
    <property type="entry name" value="GIP1_N"/>
    <property type="match status" value="1"/>
</dbReference>
<feature type="region of interest" description="Disordered" evidence="1">
    <location>
        <begin position="294"/>
        <end position="377"/>
    </location>
</feature>
<evidence type="ECO:0000256" key="1">
    <source>
        <dbReference type="SAM" id="MobiDB-lite"/>
    </source>
</evidence>
<evidence type="ECO:0000313" key="3">
    <source>
        <dbReference type="EMBL" id="KAK9131341.1"/>
    </source>
</evidence>
<feature type="compositionally biased region" description="Low complexity" evidence="1">
    <location>
        <begin position="258"/>
        <end position="271"/>
    </location>
</feature>
<name>A0AAP0JDV6_9MAGN</name>
<accession>A0AAP0JDV6</accession>
<dbReference type="EMBL" id="JBBNAE010000004">
    <property type="protein sequence ID" value="KAK9131341.1"/>
    <property type="molecule type" value="Genomic_DNA"/>
</dbReference>
<feature type="region of interest" description="Disordered" evidence="1">
    <location>
        <begin position="498"/>
        <end position="527"/>
    </location>
</feature>
<dbReference type="PANTHER" id="PTHR47070">
    <property type="entry name" value="HYDROXYPROLINE-RICH GLYCOPROTEIN-LIKE"/>
    <property type="match status" value="1"/>
</dbReference>